<feature type="signal peptide" evidence="1">
    <location>
        <begin position="1"/>
        <end position="25"/>
    </location>
</feature>
<proteinExistence type="predicted"/>
<dbReference type="RefSeq" id="WP_182385556.1">
    <property type="nucleotide sequence ID" value="NZ_CP059833.1"/>
</dbReference>
<keyword evidence="4" id="KW-1185">Reference proteome</keyword>
<accession>A0A7G5FDQ8</accession>
<evidence type="ECO:0000259" key="2">
    <source>
        <dbReference type="Pfam" id="PF00188"/>
    </source>
</evidence>
<sequence>MRLARLFAPILATAIVAGGAAPAHAQVMGSSQLPPLPAIQLPTFQLSPLPAGSSVPGVTAAPITGNALLDPVLAELNARRVAAGLQPFTYDFGLGETAYNHAVYLNNIHTMDHSGLFMEVIARVPNLGMAVPMWIDSPPHHEVLMDGTLSRVGFGLVFDQSEGRWILVAQFT</sequence>
<dbReference type="Pfam" id="PF00188">
    <property type="entry name" value="CAP"/>
    <property type="match status" value="1"/>
</dbReference>
<evidence type="ECO:0000256" key="1">
    <source>
        <dbReference type="SAM" id="SignalP"/>
    </source>
</evidence>
<name>A0A7G5FDQ8_9CORY</name>
<dbReference type="SUPFAM" id="SSF55797">
    <property type="entry name" value="PR-1-like"/>
    <property type="match status" value="1"/>
</dbReference>
<feature type="domain" description="SCP" evidence="2">
    <location>
        <begin position="73"/>
        <end position="170"/>
    </location>
</feature>
<dbReference type="InterPro" id="IPR014044">
    <property type="entry name" value="CAP_dom"/>
</dbReference>
<dbReference type="InterPro" id="IPR035940">
    <property type="entry name" value="CAP_sf"/>
</dbReference>
<dbReference type="EMBL" id="CP059833">
    <property type="protein sequence ID" value="QMV84749.1"/>
    <property type="molecule type" value="Genomic_DNA"/>
</dbReference>
<keyword evidence="1" id="KW-0732">Signal</keyword>
<dbReference type="AlphaFoldDB" id="A0A7G5FDQ8"/>
<evidence type="ECO:0000313" key="4">
    <source>
        <dbReference type="Proteomes" id="UP000515570"/>
    </source>
</evidence>
<gene>
    <name evidence="3" type="ORF">HW450_10440</name>
</gene>
<protein>
    <submittedName>
        <fullName evidence="3">CAP domain-containing protein</fullName>
    </submittedName>
</protein>
<dbReference type="Gene3D" id="3.40.33.10">
    <property type="entry name" value="CAP"/>
    <property type="match status" value="1"/>
</dbReference>
<evidence type="ECO:0000313" key="3">
    <source>
        <dbReference type="EMBL" id="QMV84749.1"/>
    </source>
</evidence>
<dbReference type="CDD" id="cd05379">
    <property type="entry name" value="CAP_bacterial"/>
    <property type="match status" value="1"/>
</dbReference>
<feature type="chain" id="PRO_5028928247" evidence="1">
    <location>
        <begin position="26"/>
        <end position="172"/>
    </location>
</feature>
<organism evidence="3 4">
    <name type="scientific">Corynebacterium hindlerae</name>
    <dbReference type="NCBI Taxonomy" id="699041"/>
    <lineage>
        <taxon>Bacteria</taxon>
        <taxon>Bacillati</taxon>
        <taxon>Actinomycetota</taxon>
        <taxon>Actinomycetes</taxon>
        <taxon>Mycobacteriales</taxon>
        <taxon>Corynebacteriaceae</taxon>
        <taxon>Corynebacterium</taxon>
    </lineage>
</organism>
<reference evidence="3 4" key="1">
    <citation type="submission" date="2020-07" db="EMBL/GenBank/DDBJ databases">
        <title>non toxigenic Corynebacterium sp. nov from a clinical source.</title>
        <authorList>
            <person name="Bernier A.-M."/>
            <person name="Bernard K."/>
        </authorList>
    </citation>
    <scope>NUCLEOTIDE SEQUENCE [LARGE SCALE GENOMIC DNA]</scope>
    <source>
        <strain evidence="4">NML 93-0612</strain>
    </source>
</reference>
<dbReference type="Proteomes" id="UP000515570">
    <property type="component" value="Chromosome"/>
</dbReference>